<feature type="domain" description="SIS" evidence="12">
    <location>
        <begin position="458"/>
        <end position="600"/>
    </location>
</feature>
<evidence type="ECO:0000256" key="2">
    <source>
        <dbReference type="ARBA" id="ARBA00004496"/>
    </source>
</evidence>
<keyword evidence="5 10" id="KW-0963">Cytoplasm</keyword>
<dbReference type="NCBIfam" id="NF001484">
    <property type="entry name" value="PRK00331.1"/>
    <property type="match status" value="1"/>
</dbReference>
<feature type="domain" description="Glutamine amidotransferase type-2" evidence="11">
    <location>
        <begin position="2"/>
        <end position="221"/>
    </location>
</feature>
<gene>
    <name evidence="10 13" type="primary">glmS</name>
    <name evidence="13" type="ORF">DDF65_12710</name>
</gene>
<evidence type="ECO:0000256" key="8">
    <source>
        <dbReference type="ARBA" id="ARBA00022737"/>
    </source>
</evidence>
<dbReference type="CDD" id="cd05009">
    <property type="entry name" value="SIS_GlmS_GlmD_2"/>
    <property type="match status" value="1"/>
</dbReference>
<feature type="domain" description="SIS" evidence="12">
    <location>
        <begin position="286"/>
        <end position="425"/>
    </location>
</feature>
<dbReference type="Pfam" id="PF01380">
    <property type="entry name" value="SIS"/>
    <property type="match status" value="2"/>
</dbReference>
<dbReference type="Proteomes" id="UP000244913">
    <property type="component" value="Unassembled WGS sequence"/>
</dbReference>
<dbReference type="AlphaFoldDB" id="A0A2T9JE79"/>
<evidence type="ECO:0000313" key="13">
    <source>
        <dbReference type="EMBL" id="PVM81195.1"/>
    </source>
</evidence>
<evidence type="ECO:0000313" key="14">
    <source>
        <dbReference type="Proteomes" id="UP000244913"/>
    </source>
</evidence>
<dbReference type="SUPFAM" id="SSF53697">
    <property type="entry name" value="SIS domain"/>
    <property type="match status" value="1"/>
</dbReference>
<dbReference type="CDD" id="cd05008">
    <property type="entry name" value="SIS_GlmS_GlmD_1"/>
    <property type="match status" value="1"/>
</dbReference>
<proteinExistence type="inferred from homology"/>
<dbReference type="Gene3D" id="3.40.50.10490">
    <property type="entry name" value="Glucose-6-phosphate isomerase like protein, domain 1"/>
    <property type="match status" value="2"/>
</dbReference>
<evidence type="ECO:0000259" key="12">
    <source>
        <dbReference type="PROSITE" id="PS51464"/>
    </source>
</evidence>
<evidence type="ECO:0000256" key="7">
    <source>
        <dbReference type="ARBA" id="ARBA00022679"/>
    </source>
</evidence>
<dbReference type="GO" id="GO:0097367">
    <property type="term" value="F:carbohydrate derivative binding"/>
    <property type="evidence" value="ECO:0007669"/>
    <property type="project" value="InterPro"/>
</dbReference>
<name>A0A2T9JE79_9CAUL</name>
<dbReference type="GO" id="GO:0004360">
    <property type="term" value="F:glutamine-fructose-6-phosphate transaminase (isomerizing) activity"/>
    <property type="evidence" value="ECO:0007669"/>
    <property type="project" value="UniProtKB-UniRule"/>
</dbReference>
<dbReference type="Pfam" id="PF13522">
    <property type="entry name" value="GATase_6"/>
    <property type="match status" value="1"/>
</dbReference>
<evidence type="ECO:0000256" key="9">
    <source>
        <dbReference type="ARBA" id="ARBA00022962"/>
    </source>
</evidence>
<dbReference type="GO" id="GO:0005829">
    <property type="term" value="C:cytosol"/>
    <property type="evidence" value="ECO:0007669"/>
    <property type="project" value="TreeGrafter"/>
</dbReference>
<feature type="initiator methionine" description="Removed" evidence="10">
    <location>
        <position position="1"/>
    </location>
</feature>
<dbReference type="InterPro" id="IPR001347">
    <property type="entry name" value="SIS_dom"/>
</dbReference>
<evidence type="ECO:0000256" key="5">
    <source>
        <dbReference type="ARBA" id="ARBA00022490"/>
    </source>
</evidence>
<keyword evidence="8" id="KW-0677">Repeat</keyword>
<dbReference type="CDD" id="cd00714">
    <property type="entry name" value="GFAT"/>
    <property type="match status" value="1"/>
</dbReference>
<keyword evidence="14" id="KW-1185">Reference proteome</keyword>
<dbReference type="PROSITE" id="PS51464">
    <property type="entry name" value="SIS"/>
    <property type="match status" value="2"/>
</dbReference>
<dbReference type="HAMAP" id="MF_00164">
    <property type="entry name" value="GlmS"/>
    <property type="match status" value="1"/>
</dbReference>
<reference evidence="13 14" key="1">
    <citation type="submission" date="2018-04" db="EMBL/GenBank/DDBJ databases">
        <title>The genome sequence of Caulobacter sp. 736.</title>
        <authorList>
            <person name="Gao J."/>
            <person name="Sun J."/>
        </authorList>
    </citation>
    <scope>NUCLEOTIDE SEQUENCE [LARGE SCALE GENOMIC DNA]</scope>
    <source>
        <strain evidence="13 14">736</strain>
    </source>
</reference>
<keyword evidence="7 10" id="KW-0808">Transferase</keyword>
<dbReference type="InterPro" id="IPR017932">
    <property type="entry name" value="GATase_2_dom"/>
</dbReference>
<protein>
    <recommendedName>
        <fullName evidence="4 10">Glutamine--fructose-6-phosphate aminotransferase [isomerizing]</fullName>
        <ecNumber evidence="3 10">2.6.1.16</ecNumber>
    </recommendedName>
    <alternativeName>
        <fullName evidence="10">D-fructose-6-phosphate amidotransferase</fullName>
    </alternativeName>
    <alternativeName>
        <fullName evidence="10">GFAT</fullName>
    </alternativeName>
    <alternativeName>
        <fullName evidence="10">Glucosamine-6-phosphate synthase</fullName>
    </alternativeName>
    <alternativeName>
        <fullName evidence="10">Hexosephosphate aminotransferase</fullName>
    </alternativeName>
    <alternativeName>
        <fullName evidence="10">L-glutamine--D-fructose-6-phosphate amidotransferase</fullName>
    </alternativeName>
</protein>
<dbReference type="GO" id="GO:0006047">
    <property type="term" value="P:UDP-N-acetylglucosamine metabolic process"/>
    <property type="evidence" value="ECO:0007669"/>
    <property type="project" value="TreeGrafter"/>
</dbReference>
<dbReference type="PANTHER" id="PTHR10937:SF0">
    <property type="entry name" value="GLUTAMINE--FRUCTOSE-6-PHOSPHATE TRANSAMINASE (ISOMERIZING)"/>
    <property type="match status" value="1"/>
</dbReference>
<dbReference type="GO" id="GO:0006002">
    <property type="term" value="P:fructose 6-phosphate metabolic process"/>
    <property type="evidence" value="ECO:0007669"/>
    <property type="project" value="TreeGrafter"/>
</dbReference>
<dbReference type="GO" id="GO:0005975">
    <property type="term" value="P:carbohydrate metabolic process"/>
    <property type="evidence" value="ECO:0007669"/>
    <property type="project" value="UniProtKB-UniRule"/>
</dbReference>
<dbReference type="EMBL" id="QDKP01000039">
    <property type="protein sequence ID" value="PVM81195.1"/>
    <property type="molecule type" value="Genomic_DNA"/>
</dbReference>
<dbReference type="InterPro" id="IPR029055">
    <property type="entry name" value="Ntn_hydrolases_N"/>
</dbReference>
<organism evidence="13 14">
    <name type="scientific">Caulobacter radicis</name>
    <dbReference type="NCBI Taxonomy" id="2172650"/>
    <lineage>
        <taxon>Bacteria</taxon>
        <taxon>Pseudomonadati</taxon>
        <taxon>Pseudomonadota</taxon>
        <taxon>Alphaproteobacteria</taxon>
        <taxon>Caulobacterales</taxon>
        <taxon>Caulobacteraceae</taxon>
        <taxon>Caulobacter</taxon>
    </lineage>
</organism>
<dbReference type="FunFam" id="3.40.50.10490:FF:000001">
    <property type="entry name" value="Glutamine--fructose-6-phosphate aminotransferase [isomerizing]"/>
    <property type="match status" value="1"/>
</dbReference>
<evidence type="ECO:0000256" key="6">
    <source>
        <dbReference type="ARBA" id="ARBA00022576"/>
    </source>
</evidence>
<dbReference type="InterPro" id="IPR035490">
    <property type="entry name" value="GlmS/FrlB_SIS"/>
</dbReference>
<comment type="catalytic activity">
    <reaction evidence="1 10">
        <text>D-fructose 6-phosphate + L-glutamine = D-glucosamine 6-phosphate + L-glutamate</text>
        <dbReference type="Rhea" id="RHEA:13237"/>
        <dbReference type="ChEBI" id="CHEBI:29985"/>
        <dbReference type="ChEBI" id="CHEBI:58359"/>
        <dbReference type="ChEBI" id="CHEBI:58725"/>
        <dbReference type="ChEBI" id="CHEBI:61527"/>
        <dbReference type="EC" id="2.6.1.16"/>
    </reaction>
</comment>
<feature type="active site" description="For Fru-6P isomerization activity" evidence="10">
    <location>
        <position position="605"/>
    </location>
</feature>
<keyword evidence="9" id="KW-0315">Glutamine amidotransferase</keyword>
<dbReference type="RefSeq" id="WP_116567774.1">
    <property type="nucleotide sequence ID" value="NZ_QDKP01000039.1"/>
</dbReference>
<comment type="function">
    <text evidence="10">Catalyzes the first step in hexosamine metabolism, converting fructose-6P into glucosamine-6P using glutamine as a nitrogen source.</text>
</comment>
<sequence>MCGIIGIVGKAPVAERLVESLKRLEYRGYDSAGVAGVVGAPGNGKVERRRAKGKIKALEEVLTAEPLVATTGIGHTRWATHGAPNVANAHPHHAGRVTLVHNGIIENFAELKAELAAAGRTFESDTDTEVIAHLIDAELATGLSPIDAFKATLDRLTGAYALAVLIEGAENLVLGARRGSPLVVGEGQGEMFLGSDALAVGPFTNRVIYLDEGDYVALDHDSARIFDASGAAVTRPVRVVPTSAVMMEKGNYRHFMEKEIHDQPEGCQRTIAAYVDALTSKTAIPGDVDFAKLERIQIVACGTSYIAGVVGKYLIEQLADLPVDVEIASEFRYRQPALRPGALVVAMSQSGETADTLAALRYCKAKGMKSAVVVNATESTMAREVDVVWPIHCGPEIGVASTKAFTAQVSVLTAIAVAAAKARGTIDAAEEQRLVKVLLEAPRLIAEAIHLEGAIKEIATEVAKARDVLYLGRGPMSALALEGALKLKEISYIHAEGYAAGELKHGPIALVDDQTPIVILAPYDSWFEKSASNMSEVMARGGQVIFITDTQGVKHAPEGAKVVVTAPASDPLVSTLVMSAPIQLLAYHVAVIKGADVDQPRNLAKSVTVE</sequence>
<evidence type="ECO:0000256" key="10">
    <source>
        <dbReference type="HAMAP-Rule" id="MF_00164"/>
    </source>
</evidence>
<comment type="caution">
    <text evidence="13">The sequence shown here is derived from an EMBL/GenBank/DDBJ whole genome shotgun (WGS) entry which is preliminary data.</text>
</comment>
<dbReference type="InterPro" id="IPR035466">
    <property type="entry name" value="GlmS/AgaS_SIS"/>
</dbReference>
<dbReference type="PROSITE" id="PS51278">
    <property type="entry name" value="GATASE_TYPE_2"/>
    <property type="match status" value="1"/>
</dbReference>
<dbReference type="InterPro" id="IPR047084">
    <property type="entry name" value="GFAT_N"/>
</dbReference>
<dbReference type="EC" id="2.6.1.16" evidence="3 10"/>
<dbReference type="NCBIfam" id="TIGR01135">
    <property type="entry name" value="glmS"/>
    <property type="match status" value="1"/>
</dbReference>
<comment type="subcellular location">
    <subcellularLocation>
        <location evidence="2 10">Cytoplasm</location>
    </subcellularLocation>
</comment>
<evidence type="ECO:0000256" key="1">
    <source>
        <dbReference type="ARBA" id="ARBA00001031"/>
    </source>
</evidence>
<accession>A0A2T9JE79</accession>
<dbReference type="Gene3D" id="3.60.20.10">
    <property type="entry name" value="Glutamine Phosphoribosylpyrophosphate, subunit 1, domain 1"/>
    <property type="match status" value="1"/>
</dbReference>
<keyword evidence="6 10" id="KW-0032">Aminotransferase</keyword>
<evidence type="ECO:0000256" key="4">
    <source>
        <dbReference type="ARBA" id="ARBA00016090"/>
    </source>
</evidence>
<dbReference type="SUPFAM" id="SSF56235">
    <property type="entry name" value="N-terminal nucleophile aminohydrolases (Ntn hydrolases)"/>
    <property type="match status" value="1"/>
</dbReference>
<dbReference type="GO" id="GO:0006487">
    <property type="term" value="P:protein N-linked glycosylation"/>
    <property type="evidence" value="ECO:0007669"/>
    <property type="project" value="TreeGrafter"/>
</dbReference>
<evidence type="ECO:0000259" key="11">
    <source>
        <dbReference type="PROSITE" id="PS51278"/>
    </source>
</evidence>
<evidence type="ECO:0000256" key="3">
    <source>
        <dbReference type="ARBA" id="ARBA00012916"/>
    </source>
</evidence>
<feature type="active site" description="Nucleophile; for GATase activity" evidence="10">
    <location>
        <position position="2"/>
    </location>
</feature>
<dbReference type="FunFam" id="3.60.20.10:FF:000006">
    <property type="entry name" value="Glutamine--fructose-6-phosphate aminotransferase [isomerizing]"/>
    <property type="match status" value="1"/>
</dbReference>
<comment type="subunit">
    <text evidence="10">Homodimer.</text>
</comment>
<dbReference type="PANTHER" id="PTHR10937">
    <property type="entry name" value="GLUCOSAMINE--FRUCTOSE-6-PHOSPHATE AMINOTRANSFERASE, ISOMERIZING"/>
    <property type="match status" value="1"/>
</dbReference>
<dbReference type="InterPro" id="IPR046348">
    <property type="entry name" value="SIS_dom_sf"/>
</dbReference>
<dbReference type="InterPro" id="IPR005855">
    <property type="entry name" value="GFAT"/>
</dbReference>